<dbReference type="AlphaFoldDB" id="A0A0F9ADA2"/>
<accession>A0A0F9ADA2</accession>
<organism evidence="1">
    <name type="scientific">marine sediment metagenome</name>
    <dbReference type="NCBI Taxonomy" id="412755"/>
    <lineage>
        <taxon>unclassified sequences</taxon>
        <taxon>metagenomes</taxon>
        <taxon>ecological metagenomes</taxon>
    </lineage>
</organism>
<comment type="caution">
    <text evidence="1">The sequence shown here is derived from an EMBL/GenBank/DDBJ whole genome shotgun (WGS) entry which is preliminary data.</text>
</comment>
<proteinExistence type="predicted"/>
<gene>
    <name evidence="1" type="ORF">LCGC14_2863640</name>
</gene>
<sequence>WYVFMKQVAHGVYENYAGLVPFKRRFYEVVVERYLKVVPVAGVAHGVESPGHALCVAVRAPLAYLRATRNWVPRSLSPLYL</sequence>
<protein>
    <submittedName>
        <fullName evidence="1">Uncharacterized protein</fullName>
    </submittedName>
</protein>
<evidence type="ECO:0000313" key="1">
    <source>
        <dbReference type="EMBL" id="KKK76439.1"/>
    </source>
</evidence>
<name>A0A0F9ADA2_9ZZZZ</name>
<dbReference type="EMBL" id="LAZR01055404">
    <property type="protein sequence ID" value="KKK76439.1"/>
    <property type="molecule type" value="Genomic_DNA"/>
</dbReference>
<reference evidence="1" key="1">
    <citation type="journal article" date="2015" name="Nature">
        <title>Complex archaea that bridge the gap between prokaryotes and eukaryotes.</title>
        <authorList>
            <person name="Spang A."/>
            <person name="Saw J.H."/>
            <person name="Jorgensen S.L."/>
            <person name="Zaremba-Niedzwiedzka K."/>
            <person name="Martijn J."/>
            <person name="Lind A.E."/>
            <person name="van Eijk R."/>
            <person name="Schleper C."/>
            <person name="Guy L."/>
            <person name="Ettema T.J."/>
        </authorList>
    </citation>
    <scope>NUCLEOTIDE SEQUENCE</scope>
</reference>
<feature type="non-terminal residue" evidence="1">
    <location>
        <position position="1"/>
    </location>
</feature>